<dbReference type="Proteomes" id="UP001162131">
    <property type="component" value="Unassembled WGS sequence"/>
</dbReference>
<feature type="region of interest" description="Disordered" evidence="1">
    <location>
        <begin position="42"/>
        <end position="84"/>
    </location>
</feature>
<evidence type="ECO:0000256" key="1">
    <source>
        <dbReference type="SAM" id="MobiDB-lite"/>
    </source>
</evidence>
<gene>
    <name evidence="2" type="ORF">BSTOLATCC_MIC15471</name>
</gene>
<evidence type="ECO:0000313" key="2">
    <source>
        <dbReference type="EMBL" id="CAG9316027.1"/>
    </source>
</evidence>
<reference evidence="2" key="1">
    <citation type="submission" date="2021-09" db="EMBL/GenBank/DDBJ databases">
        <authorList>
            <consortium name="AG Swart"/>
            <person name="Singh M."/>
            <person name="Singh A."/>
            <person name="Seah K."/>
            <person name="Emmerich C."/>
        </authorList>
    </citation>
    <scope>NUCLEOTIDE SEQUENCE</scope>
    <source>
        <strain evidence="2">ATCC30299</strain>
    </source>
</reference>
<protein>
    <submittedName>
        <fullName evidence="2">Uncharacterized protein</fullName>
    </submittedName>
</protein>
<sequence>MSKSSRQSLQKIFLLYDEIISEHPMLKKAIAELLRLVEEKEKEIEEIKSQNSPSISQSTEIQESEPEVSHSPPTEKNGFIKDEEGFTINVNKKCQA</sequence>
<dbReference type="AlphaFoldDB" id="A0AAU9IS37"/>
<comment type="caution">
    <text evidence="2">The sequence shown here is derived from an EMBL/GenBank/DDBJ whole genome shotgun (WGS) entry which is preliminary data.</text>
</comment>
<organism evidence="2 3">
    <name type="scientific">Blepharisma stoltei</name>
    <dbReference type="NCBI Taxonomy" id="1481888"/>
    <lineage>
        <taxon>Eukaryota</taxon>
        <taxon>Sar</taxon>
        <taxon>Alveolata</taxon>
        <taxon>Ciliophora</taxon>
        <taxon>Postciliodesmatophora</taxon>
        <taxon>Heterotrichea</taxon>
        <taxon>Heterotrichida</taxon>
        <taxon>Blepharismidae</taxon>
        <taxon>Blepharisma</taxon>
    </lineage>
</organism>
<keyword evidence="3" id="KW-1185">Reference proteome</keyword>
<proteinExistence type="predicted"/>
<accession>A0AAU9IS37</accession>
<name>A0AAU9IS37_9CILI</name>
<evidence type="ECO:0000313" key="3">
    <source>
        <dbReference type="Proteomes" id="UP001162131"/>
    </source>
</evidence>
<feature type="compositionally biased region" description="Low complexity" evidence="1">
    <location>
        <begin position="52"/>
        <end position="61"/>
    </location>
</feature>
<dbReference type="EMBL" id="CAJZBQ010000015">
    <property type="protein sequence ID" value="CAG9316027.1"/>
    <property type="molecule type" value="Genomic_DNA"/>
</dbReference>